<feature type="transmembrane region" description="Helical" evidence="7">
    <location>
        <begin position="298"/>
        <end position="320"/>
    </location>
</feature>
<proteinExistence type="inferred from homology"/>
<evidence type="ECO:0000256" key="1">
    <source>
        <dbReference type="ARBA" id="ARBA00004141"/>
    </source>
</evidence>
<evidence type="ECO:0000256" key="7">
    <source>
        <dbReference type="SAM" id="Phobius"/>
    </source>
</evidence>
<dbReference type="RefSeq" id="XP_067550061.1">
    <property type="nucleotide sequence ID" value="XM_067692471.1"/>
</dbReference>
<dbReference type="PROSITE" id="PS50850">
    <property type="entry name" value="MFS"/>
    <property type="match status" value="1"/>
</dbReference>
<dbReference type="AlphaFoldDB" id="A0A8H7ZJI3"/>
<evidence type="ECO:0000256" key="3">
    <source>
        <dbReference type="ARBA" id="ARBA00022448"/>
    </source>
</evidence>
<dbReference type="Proteomes" id="UP000669133">
    <property type="component" value="Unassembled WGS sequence"/>
</dbReference>
<name>A0A8H7ZJI3_9ASCO</name>
<evidence type="ECO:0000256" key="2">
    <source>
        <dbReference type="ARBA" id="ARBA00010992"/>
    </source>
</evidence>
<feature type="transmembrane region" description="Helical" evidence="7">
    <location>
        <begin position="136"/>
        <end position="155"/>
    </location>
</feature>
<evidence type="ECO:0000313" key="9">
    <source>
        <dbReference type="EMBL" id="KAG5420945.1"/>
    </source>
</evidence>
<comment type="subcellular location">
    <subcellularLocation>
        <location evidence="1">Membrane</location>
        <topology evidence="1">Multi-pass membrane protein</topology>
    </subcellularLocation>
</comment>
<keyword evidence="4 7" id="KW-0812">Transmembrane</keyword>
<feature type="transmembrane region" description="Helical" evidence="7">
    <location>
        <begin position="348"/>
        <end position="373"/>
    </location>
</feature>
<evidence type="ECO:0000256" key="5">
    <source>
        <dbReference type="ARBA" id="ARBA00022989"/>
    </source>
</evidence>
<keyword evidence="10" id="KW-1185">Reference proteome</keyword>
<sequence>MQMVKTVKIYNSYIVGISLSLFGFASVGSVLGGEMAAHFGYNKALKSICLIWFVGIIVTFVSENILSLALGKLVKGIGIGMSHAVIPVFQYEIIPKGRRGRVLSFYILATCFGNLFMYSLPMVAMQLLKDDQYLRLHWLVDLIPLSLASVSVMLFPESPKWLASNNKWEVAADVLESIETANSEKSAKHRFKSERKRLGDKHYVVKKYTSAVSVRSCSMNALFGRKYFREVSTGILLQLTIDLIGIVRLLESMYAIEIACQLKTLNEIRIVQEFDLLMRYVFTLAPICVIDLLRRKDVLIFGMGVNTILMGIYTVMFLIFSNKVQTFQFELDYTWGLNVEFGETSASIVLALTILMDIVFHSIIVPVCWLYNLEKFSSPTRSKGWVVVASLHWLFKCSLSLIFPFLFTNLNGWLILILFLISLSGTLVVSQLKETKGVSSASLIFSSKSSKK</sequence>
<dbReference type="InterPro" id="IPR005828">
    <property type="entry name" value="MFS_sugar_transport-like"/>
</dbReference>
<feature type="transmembrane region" description="Helical" evidence="7">
    <location>
        <begin position="12"/>
        <end position="32"/>
    </location>
</feature>
<evidence type="ECO:0000313" key="10">
    <source>
        <dbReference type="Proteomes" id="UP000669133"/>
    </source>
</evidence>
<dbReference type="Pfam" id="PF00083">
    <property type="entry name" value="Sugar_tr"/>
    <property type="match status" value="1"/>
</dbReference>
<comment type="similarity">
    <text evidence="2">Belongs to the major facilitator superfamily. Sugar transporter (TC 2.A.1.1) family.</text>
</comment>
<evidence type="ECO:0000256" key="6">
    <source>
        <dbReference type="ARBA" id="ARBA00023136"/>
    </source>
</evidence>
<dbReference type="GO" id="GO:0016020">
    <property type="term" value="C:membrane"/>
    <property type="evidence" value="ECO:0007669"/>
    <property type="project" value="UniProtKB-SubCell"/>
</dbReference>
<dbReference type="GO" id="GO:0005351">
    <property type="term" value="F:carbohydrate:proton symporter activity"/>
    <property type="evidence" value="ECO:0007669"/>
    <property type="project" value="TreeGrafter"/>
</dbReference>
<dbReference type="GeneID" id="93648664"/>
<comment type="caution">
    <text evidence="9">The sequence shown here is derived from an EMBL/GenBank/DDBJ whole genome shotgun (WGS) entry which is preliminary data.</text>
</comment>
<feature type="domain" description="Major facilitator superfamily (MFS) profile" evidence="8">
    <location>
        <begin position="1"/>
        <end position="436"/>
    </location>
</feature>
<dbReference type="EMBL" id="JAEOAQ010000001">
    <property type="protein sequence ID" value="KAG5420945.1"/>
    <property type="molecule type" value="Genomic_DNA"/>
</dbReference>
<dbReference type="PANTHER" id="PTHR48022">
    <property type="entry name" value="PLASTIDIC GLUCOSE TRANSPORTER 4"/>
    <property type="match status" value="1"/>
</dbReference>
<organism evidence="9 10">
    <name type="scientific">Candida metapsilosis</name>
    <dbReference type="NCBI Taxonomy" id="273372"/>
    <lineage>
        <taxon>Eukaryota</taxon>
        <taxon>Fungi</taxon>
        <taxon>Dikarya</taxon>
        <taxon>Ascomycota</taxon>
        <taxon>Saccharomycotina</taxon>
        <taxon>Pichiomycetes</taxon>
        <taxon>Debaryomycetaceae</taxon>
        <taxon>Candida/Lodderomyces clade</taxon>
        <taxon>Candida</taxon>
    </lineage>
</organism>
<dbReference type="InterPro" id="IPR005829">
    <property type="entry name" value="Sugar_transporter_CS"/>
</dbReference>
<dbReference type="InterPro" id="IPR050360">
    <property type="entry name" value="MFS_Sugar_Transporters"/>
</dbReference>
<evidence type="ECO:0000256" key="4">
    <source>
        <dbReference type="ARBA" id="ARBA00022692"/>
    </source>
</evidence>
<feature type="transmembrane region" description="Helical" evidence="7">
    <location>
        <begin position="385"/>
        <end position="407"/>
    </location>
</feature>
<keyword evidence="3" id="KW-0813">Transport</keyword>
<dbReference type="PROSITE" id="PS00217">
    <property type="entry name" value="SUGAR_TRANSPORT_2"/>
    <property type="match status" value="1"/>
</dbReference>
<dbReference type="SUPFAM" id="SSF103473">
    <property type="entry name" value="MFS general substrate transporter"/>
    <property type="match status" value="1"/>
</dbReference>
<dbReference type="PANTHER" id="PTHR48022:SF7">
    <property type="entry name" value="MAJOR FACILITATOR SUPERFAMILY (MFS) PROFILE DOMAIN-CONTAINING PROTEIN-RELATED"/>
    <property type="match status" value="1"/>
</dbReference>
<feature type="transmembrane region" description="Helical" evidence="7">
    <location>
        <begin position="44"/>
        <end position="61"/>
    </location>
</feature>
<keyword evidence="6 7" id="KW-0472">Membrane</keyword>
<reference evidence="9 10" key="1">
    <citation type="submission" date="2020-12" db="EMBL/GenBank/DDBJ databases">
        <title>Effect of drift, selection, and recombination on the evolution of hybrid genomes in Candida yeast pathogens.</title>
        <authorList>
            <person name="Mixao V."/>
            <person name="Ksiezopolska E."/>
            <person name="Saus E."/>
            <person name="Boekhout T."/>
            <person name="Gacser A."/>
            <person name="Gabaldon T."/>
        </authorList>
    </citation>
    <scope>NUCLEOTIDE SEQUENCE [LARGE SCALE GENOMIC DNA]</scope>
    <source>
        <strain evidence="9 10">BP57</strain>
    </source>
</reference>
<accession>A0A8H7ZJI3</accession>
<feature type="transmembrane region" description="Helical" evidence="7">
    <location>
        <begin position="413"/>
        <end position="432"/>
    </location>
</feature>
<protein>
    <recommendedName>
        <fullName evidence="8">Major facilitator superfamily (MFS) profile domain-containing protein</fullName>
    </recommendedName>
</protein>
<keyword evidence="5 7" id="KW-1133">Transmembrane helix</keyword>
<dbReference type="Gene3D" id="1.20.1250.20">
    <property type="entry name" value="MFS general substrate transporter like domains"/>
    <property type="match status" value="1"/>
</dbReference>
<dbReference type="InterPro" id="IPR020846">
    <property type="entry name" value="MFS_dom"/>
</dbReference>
<feature type="transmembrane region" description="Helical" evidence="7">
    <location>
        <begin position="103"/>
        <end position="124"/>
    </location>
</feature>
<dbReference type="OrthoDB" id="4142200at2759"/>
<gene>
    <name evidence="9" type="ORF">I9W82_000035</name>
</gene>
<dbReference type="InterPro" id="IPR036259">
    <property type="entry name" value="MFS_trans_sf"/>
</dbReference>
<evidence type="ECO:0000259" key="8">
    <source>
        <dbReference type="PROSITE" id="PS50850"/>
    </source>
</evidence>